<dbReference type="InterPro" id="IPR053137">
    <property type="entry name" value="NLR-like"/>
</dbReference>
<comment type="caution">
    <text evidence="1">The sequence shown here is derived from an EMBL/GenBank/DDBJ whole genome shotgun (WGS) entry which is preliminary data.</text>
</comment>
<dbReference type="SUPFAM" id="SSF48452">
    <property type="entry name" value="TPR-like"/>
    <property type="match status" value="1"/>
</dbReference>
<proteinExistence type="predicted"/>
<dbReference type="InterPro" id="IPR011990">
    <property type="entry name" value="TPR-like_helical_dom_sf"/>
</dbReference>
<dbReference type="Gene3D" id="1.25.40.10">
    <property type="entry name" value="Tetratricopeptide repeat domain"/>
    <property type="match status" value="1"/>
</dbReference>
<evidence type="ECO:0000313" key="1">
    <source>
        <dbReference type="EMBL" id="KAH0551512.1"/>
    </source>
</evidence>
<sequence>MLSLVIASAKLPDRTSLSRKICFTVPFERDSNFIGREDIIAEIGRKFEVQSRVALAGIGGVGWVCTVIKVDIKLTCSYRKSQIAIEYCYRLRDQHPESHVFWIHASTVSRIDQAYKDIARNLCLPGWNNPSVDTFQLVSEQLSDDAHGPWLLVLDNADDMEIFFSNKANPTSVGGGQKAPLINYFPRSSNCSTLITTRDRRVGERLANREKAIIVLPMTKPEAESLLWSKVAEECSLDKTKSRELLEVLEYLPLAITQAAAYISENNITVEEYFEDICTGDSEIQDLLSEDLPDLRRDFEGQSSVIRTWKVSFDQIRKQKPRAAEILSLVAVLDRRGIPKTLLRRDGERGIEFTTALGTLQAFSLVTAEKEGTSFEIHRLVQVSTQRWLELQGETAIWREEALKVLTAAFPSGDYGTWATCETLSPHAQTVVRYIFTSDQNLLQRAELLHNMSSYDVEQGRYNLAYERGLDALSTQERVLGPEHPDTLASMNNLALVLHRRGKYEAAEEMHRRVLGLREK</sequence>
<gene>
    <name evidence="1" type="ORF">GP486_007270</name>
</gene>
<dbReference type="EMBL" id="JAGHQM010001968">
    <property type="protein sequence ID" value="KAH0551512.1"/>
    <property type="molecule type" value="Genomic_DNA"/>
</dbReference>
<dbReference type="Pfam" id="PF13424">
    <property type="entry name" value="TPR_12"/>
    <property type="match status" value="1"/>
</dbReference>
<organism evidence="1 2">
    <name type="scientific">Trichoglossum hirsutum</name>
    <dbReference type="NCBI Taxonomy" id="265104"/>
    <lineage>
        <taxon>Eukaryota</taxon>
        <taxon>Fungi</taxon>
        <taxon>Dikarya</taxon>
        <taxon>Ascomycota</taxon>
        <taxon>Pezizomycotina</taxon>
        <taxon>Geoglossomycetes</taxon>
        <taxon>Geoglossales</taxon>
        <taxon>Geoglossaceae</taxon>
        <taxon>Trichoglossum</taxon>
    </lineage>
</organism>
<dbReference type="PANTHER" id="PTHR46082">
    <property type="entry name" value="ATP/GTP-BINDING PROTEIN-RELATED"/>
    <property type="match status" value="1"/>
</dbReference>
<keyword evidence="2" id="KW-1185">Reference proteome</keyword>
<dbReference type="Proteomes" id="UP000750711">
    <property type="component" value="Unassembled WGS sequence"/>
</dbReference>
<accession>A0A9P8IIC8</accession>
<dbReference type="InterPro" id="IPR027417">
    <property type="entry name" value="P-loop_NTPase"/>
</dbReference>
<dbReference type="SUPFAM" id="SSF52540">
    <property type="entry name" value="P-loop containing nucleoside triphosphate hydrolases"/>
    <property type="match status" value="1"/>
</dbReference>
<protein>
    <recommendedName>
        <fullName evidence="3">Kinesin light chain</fullName>
    </recommendedName>
</protein>
<feature type="non-terminal residue" evidence="1">
    <location>
        <position position="520"/>
    </location>
</feature>
<evidence type="ECO:0008006" key="3">
    <source>
        <dbReference type="Google" id="ProtNLM"/>
    </source>
</evidence>
<dbReference type="Gene3D" id="3.40.50.300">
    <property type="entry name" value="P-loop containing nucleotide triphosphate hydrolases"/>
    <property type="match status" value="1"/>
</dbReference>
<dbReference type="PANTHER" id="PTHR46082:SF6">
    <property type="entry name" value="AAA+ ATPASE DOMAIN-CONTAINING PROTEIN-RELATED"/>
    <property type="match status" value="1"/>
</dbReference>
<evidence type="ECO:0000313" key="2">
    <source>
        <dbReference type="Proteomes" id="UP000750711"/>
    </source>
</evidence>
<reference evidence="1" key="1">
    <citation type="submission" date="2021-03" db="EMBL/GenBank/DDBJ databases">
        <title>Comparative genomics and phylogenomic investigation of the class Geoglossomycetes provide insights into ecological specialization and systematics.</title>
        <authorList>
            <person name="Melie T."/>
            <person name="Pirro S."/>
            <person name="Miller A.N."/>
            <person name="Quandt A."/>
        </authorList>
    </citation>
    <scope>NUCLEOTIDE SEQUENCE</scope>
    <source>
        <strain evidence="1">CAQ_001_2017</strain>
    </source>
</reference>
<dbReference type="AlphaFoldDB" id="A0A9P8IIC8"/>
<name>A0A9P8IIC8_9PEZI</name>